<keyword evidence="3" id="KW-1133">Transmembrane helix</keyword>
<dbReference type="PANTHER" id="PTHR22718:SF11">
    <property type="entry name" value="7TM GPCR SERPENTINE RECEPTOR CLASS X (SRX) DOMAIN-CONTAINING PROTEIN"/>
    <property type="match status" value="1"/>
</dbReference>
<keyword evidence="2" id="KW-0812">Transmembrane</keyword>
<organism evidence="5 6">
    <name type="scientific">Pristionchus pacificus</name>
    <name type="common">Parasitic nematode worm</name>
    <dbReference type="NCBI Taxonomy" id="54126"/>
    <lineage>
        <taxon>Eukaryota</taxon>
        <taxon>Metazoa</taxon>
        <taxon>Ecdysozoa</taxon>
        <taxon>Nematoda</taxon>
        <taxon>Chromadorea</taxon>
        <taxon>Rhabditida</taxon>
        <taxon>Rhabditina</taxon>
        <taxon>Diplogasteromorpha</taxon>
        <taxon>Diplogasteroidea</taxon>
        <taxon>Neodiplogasteridae</taxon>
        <taxon>Pristionchus</taxon>
    </lineage>
</organism>
<evidence type="ECO:0000256" key="4">
    <source>
        <dbReference type="ARBA" id="ARBA00023136"/>
    </source>
</evidence>
<dbReference type="Gene3D" id="1.20.1070.10">
    <property type="entry name" value="Rhodopsin 7-helix transmembrane proteins"/>
    <property type="match status" value="1"/>
</dbReference>
<evidence type="ECO:0000313" key="6">
    <source>
        <dbReference type="Proteomes" id="UP000005239"/>
    </source>
</evidence>
<dbReference type="OrthoDB" id="5846501at2759"/>
<reference evidence="6" key="1">
    <citation type="journal article" date="2008" name="Nat. Genet.">
        <title>The Pristionchus pacificus genome provides a unique perspective on nematode lifestyle and parasitism.</title>
        <authorList>
            <person name="Dieterich C."/>
            <person name="Clifton S.W."/>
            <person name="Schuster L.N."/>
            <person name="Chinwalla A."/>
            <person name="Delehaunty K."/>
            <person name="Dinkelacker I."/>
            <person name="Fulton L."/>
            <person name="Fulton R."/>
            <person name="Godfrey J."/>
            <person name="Minx P."/>
            <person name="Mitreva M."/>
            <person name="Roeseler W."/>
            <person name="Tian H."/>
            <person name="Witte H."/>
            <person name="Yang S.P."/>
            <person name="Wilson R.K."/>
            <person name="Sommer R.J."/>
        </authorList>
    </citation>
    <scope>NUCLEOTIDE SEQUENCE [LARGE SCALE GENOMIC DNA]</scope>
    <source>
        <strain evidence="6">PS312</strain>
    </source>
</reference>
<sequence>MSSFASLIIYGVVAVTVNLLVLLSFVRGGLTRAPNSSIYILALQTLLVDFIFIAIHLFYWIPKAVDPTFLHLSNYENYALRVADFVGTYAWFHNALGHVFIAWNRFAVLVFFERSIFTRERVVCMAVAHHVVSTTVTVLTQFAIPCCRLSFNFDIFTYYNVPNGILPNYSDTYLTVPINVFSTTTSLFCYTAIFVSVRRARSNTFLDDNERVKQKRREYRYAIQFASLALVFSFCWISFRIFPLFISFSDPSLVWMYGLTTVTVMSNCFMNALVYLLNNTDVQKNLSFKCFKRTTIDTESTTVLQTFSITKF</sequence>
<dbReference type="SUPFAM" id="SSF81321">
    <property type="entry name" value="Family A G protein-coupled receptor-like"/>
    <property type="match status" value="1"/>
</dbReference>
<comment type="subcellular location">
    <subcellularLocation>
        <location evidence="1">Membrane</location>
    </subcellularLocation>
</comment>
<protein>
    <submittedName>
        <fullName evidence="5">G protein-coupled receptor</fullName>
    </submittedName>
</protein>
<dbReference type="EnsemblMetazoa" id="PPA41497.1">
    <property type="protein sequence ID" value="PPA41497.1"/>
    <property type="gene ID" value="WBGene00279866"/>
</dbReference>
<dbReference type="GO" id="GO:0016020">
    <property type="term" value="C:membrane"/>
    <property type="evidence" value="ECO:0007669"/>
    <property type="project" value="UniProtKB-SubCell"/>
</dbReference>
<dbReference type="Proteomes" id="UP000005239">
    <property type="component" value="Unassembled WGS sequence"/>
</dbReference>
<evidence type="ECO:0000313" key="5">
    <source>
        <dbReference type="EnsemblMetazoa" id="PPA41497.1"/>
    </source>
</evidence>
<name>A0A2A6CM97_PRIPA</name>
<keyword evidence="4" id="KW-0472">Membrane</keyword>
<gene>
    <name evidence="5" type="primary">WBGene00279866</name>
</gene>
<dbReference type="CDD" id="cd00637">
    <property type="entry name" value="7tm_classA_rhodopsin-like"/>
    <property type="match status" value="1"/>
</dbReference>
<keyword evidence="6" id="KW-1185">Reference proteome</keyword>
<accession>A0A8R1YX29</accession>
<evidence type="ECO:0000256" key="2">
    <source>
        <dbReference type="ARBA" id="ARBA00022692"/>
    </source>
</evidence>
<dbReference type="PROSITE" id="PS50262">
    <property type="entry name" value="G_PROTEIN_RECEP_F1_2"/>
    <property type="match status" value="1"/>
</dbReference>
<dbReference type="AlphaFoldDB" id="A0A2A6CM97"/>
<accession>A0A2A6CM97</accession>
<dbReference type="InterPro" id="IPR017452">
    <property type="entry name" value="GPCR_Rhodpsn_7TM"/>
</dbReference>
<evidence type="ECO:0000256" key="1">
    <source>
        <dbReference type="ARBA" id="ARBA00004370"/>
    </source>
</evidence>
<dbReference type="PANTHER" id="PTHR22718">
    <property type="entry name" value="SERPENTINE RECEPTOR, CLASS X"/>
    <property type="match status" value="1"/>
</dbReference>
<proteinExistence type="predicted"/>
<evidence type="ECO:0000256" key="3">
    <source>
        <dbReference type="ARBA" id="ARBA00022989"/>
    </source>
</evidence>
<reference evidence="5" key="2">
    <citation type="submission" date="2022-06" db="UniProtKB">
        <authorList>
            <consortium name="EnsemblMetazoa"/>
        </authorList>
    </citation>
    <scope>IDENTIFICATION</scope>
    <source>
        <strain evidence="5">PS312</strain>
    </source>
</reference>